<feature type="domain" description="Protein kinase" evidence="1">
    <location>
        <begin position="164"/>
        <end position="514"/>
    </location>
</feature>
<evidence type="ECO:0000259" key="1">
    <source>
        <dbReference type="PROSITE" id="PS50011"/>
    </source>
</evidence>
<reference evidence="2 3" key="1">
    <citation type="submission" date="2016-10" db="EMBL/GenBank/DDBJ databases">
        <title>Draft genome sequence of Coniochaeta ligniaria NRRL30616, a lignocellulolytic fungus for bioabatement of inhibitors in plant biomass hydrolysates.</title>
        <authorList>
            <consortium name="DOE Joint Genome Institute"/>
            <person name="Jimenez D.J."/>
            <person name="Hector R.E."/>
            <person name="Riley R."/>
            <person name="Sun H."/>
            <person name="Grigoriev I.V."/>
            <person name="Van Elsas J.D."/>
            <person name="Nichols N.N."/>
        </authorList>
    </citation>
    <scope>NUCLEOTIDE SEQUENCE [LARGE SCALE GENOMIC DNA]</scope>
    <source>
        <strain evidence="2 3">NRRL 30616</strain>
    </source>
</reference>
<dbReference type="GO" id="GO:0005524">
    <property type="term" value="F:ATP binding"/>
    <property type="evidence" value="ECO:0007669"/>
    <property type="project" value="InterPro"/>
</dbReference>
<dbReference type="Proteomes" id="UP000182658">
    <property type="component" value="Unassembled WGS sequence"/>
</dbReference>
<dbReference type="Gene3D" id="1.10.510.10">
    <property type="entry name" value="Transferase(Phosphotransferase) domain 1"/>
    <property type="match status" value="1"/>
</dbReference>
<keyword evidence="3" id="KW-1185">Reference proteome</keyword>
<dbReference type="GO" id="GO:0004672">
    <property type="term" value="F:protein kinase activity"/>
    <property type="evidence" value="ECO:0007669"/>
    <property type="project" value="InterPro"/>
</dbReference>
<name>A0A1J7J6I0_9PEZI</name>
<dbReference type="InterPro" id="IPR001245">
    <property type="entry name" value="Ser-Thr/Tyr_kinase_cat_dom"/>
</dbReference>
<dbReference type="PANTHER" id="PTHR37542:SF1">
    <property type="entry name" value="PRION-INHIBITION AND PROPAGATION HELO DOMAIN-CONTAINING PROTEIN"/>
    <property type="match status" value="1"/>
</dbReference>
<dbReference type="InParanoid" id="A0A1J7J6I0"/>
<evidence type="ECO:0000313" key="2">
    <source>
        <dbReference type="EMBL" id="OIW34979.1"/>
    </source>
</evidence>
<dbReference type="STRING" id="1408157.A0A1J7J6I0"/>
<proteinExistence type="predicted"/>
<protein>
    <recommendedName>
        <fullName evidence="1">Protein kinase domain-containing protein</fullName>
    </recommendedName>
</protein>
<dbReference type="PANTHER" id="PTHR37542">
    <property type="entry name" value="HELO DOMAIN-CONTAINING PROTEIN-RELATED"/>
    <property type="match status" value="1"/>
</dbReference>
<organism evidence="2 3">
    <name type="scientific">Coniochaeta ligniaria NRRL 30616</name>
    <dbReference type="NCBI Taxonomy" id="1408157"/>
    <lineage>
        <taxon>Eukaryota</taxon>
        <taxon>Fungi</taxon>
        <taxon>Dikarya</taxon>
        <taxon>Ascomycota</taxon>
        <taxon>Pezizomycotina</taxon>
        <taxon>Sordariomycetes</taxon>
        <taxon>Sordariomycetidae</taxon>
        <taxon>Coniochaetales</taxon>
        <taxon>Coniochaetaceae</taxon>
        <taxon>Coniochaeta</taxon>
    </lineage>
</organism>
<dbReference type="InterPro" id="IPR000719">
    <property type="entry name" value="Prot_kinase_dom"/>
</dbReference>
<gene>
    <name evidence="2" type="ORF">CONLIGDRAFT_588619</name>
</gene>
<accession>A0A1J7J6I0</accession>
<dbReference type="InterPro" id="IPR011009">
    <property type="entry name" value="Kinase-like_dom_sf"/>
</dbReference>
<evidence type="ECO:0000313" key="3">
    <source>
        <dbReference type="Proteomes" id="UP000182658"/>
    </source>
</evidence>
<dbReference type="PROSITE" id="PS50011">
    <property type="entry name" value="PROTEIN_KINASE_DOM"/>
    <property type="match status" value="1"/>
</dbReference>
<dbReference type="AlphaFoldDB" id="A0A1J7J6I0"/>
<dbReference type="Pfam" id="PF07714">
    <property type="entry name" value="PK_Tyr_Ser-Thr"/>
    <property type="match status" value="1"/>
</dbReference>
<sequence length="514" mass="57628">MSGLALELALGIASLPGTIDALFKWGASLVRTCHAYRHADAELDDMILRVDLCWDQISVLLDVSKQVEATMTPERKDLQYRLFTSLHAKLVAAEQKFERIEQSVKLGGRAGKLKLAVTKETLSTTIAELESWQRLCEPSWFYWIKPNKLASPTVDVVRNNLLRTDTTNTSGSTRLSETARNFRRAFEKPSQSVFIREDALDGYNTVTIPHSSATVAINLGRPQRLIMDVVDIVPNMPVQTKNVRDFAGRLRQTEHSISGLLSCKGVVLHADKTHLSFLFHVPESYTAIQSLRHLLISGRPHDSLSDRIEMAKQIAKAVYYIHLYEFVHKNIRPETILSLAKAVGASVPSTGCLVGFEVTRTADGRTYSLRDSRWENNLYRHPQRQGDVHDYFVMQHDIYSLGVCLLEIGLWESFITYGNDGAAQPSPAMALAEDRSQLKDPSALKDHLVTLSRSKRLRGKMGTKYSKVVETCLTCLDKDNVDFGDEEAFQDEDGVEVGARYIEKILDMLNGVCA</sequence>
<dbReference type="OrthoDB" id="1911848at2759"/>
<dbReference type="EMBL" id="KV875093">
    <property type="protein sequence ID" value="OIW34979.1"/>
    <property type="molecule type" value="Genomic_DNA"/>
</dbReference>
<dbReference type="SUPFAM" id="SSF56112">
    <property type="entry name" value="Protein kinase-like (PK-like)"/>
    <property type="match status" value="1"/>
</dbReference>